<dbReference type="Gene3D" id="1.20.1250.20">
    <property type="entry name" value="MFS general substrate transporter like domains"/>
    <property type="match status" value="2"/>
</dbReference>
<feature type="transmembrane region" description="Helical" evidence="2">
    <location>
        <begin position="445"/>
        <end position="465"/>
    </location>
</feature>
<feature type="transmembrane region" description="Helical" evidence="2">
    <location>
        <begin position="380"/>
        <end position="403"/>
    </location>
</feature>
<keyword evidence="2" id="KW-0472">Membrane</keyword>
<dbReference type="EMBL" id="CALNXK010000018">
    <property type="protein sequence ID" value="CAH3106046.1"/>
    <property type="molecule type" value="Genomic_DNA"/>
</dbReference>
<dbReference type="CDD" id="cd17352">
    <property type="entry name" value="MFS_MCT_SLC16"/>
    <property type="match status" value="1"/>
</dbReference>
<feature type="transmembrane region" description="Helical" evidence="2">
    <location>
        <begin position="415"/>
        <end position="433"/>
    </location>
</feature>
<evidence type="ECO:0000256" key="2">
    <source>
        <dbReference type="SAM" id="Phobius"/>
    </source>
</evidence>
<organism evidence="3 4">
    <name type="scientific">Porites lobata</name>
    <dbReference type="NCBI Taxonomy" id="104759"/>
    <lineage>
        <taxon>Eukaryota</taxon>
        <taxon>Metazoa</taxon>
        <taxon>Cnidaria</taxon>
        <taxon>Anthozoa</taxon>
        <taxon>Hexacorallia</taxon>
        <taxon>Scleractinia</taxon>
        <taxon>Fungiina</taxon>
        <taxon>Poritidae</taxon>
        <taxon>Porites</taxon>
    </lineage>
</organism>
<feature type="transmembrane region" description="Helical" evidence="2">
    <location>
        <begin position="471"/>
        <end position="492"/>
    </location>
</feature>
<feature type="compositionally biased region" description="Basic and acidic residues" evidence="1">
    <location>
        <begin position="642"/>
        <end position="652"/>
    </location>
</feature>
<dbReference type="SUPFAM" id="SSF103473">
    <property type="entry name" value="MFS general substrate transporter"/>
    <property type="match status" value="1"/>
</dbReference>
<feature type="transmembrane region" description="Helical" evidence="2">
    <location>
        <begin position="504"/>
        <end position="524"/>
    </location>
</feature>
<gene>
    <name evidence="3" type="ORF">PLOB_00013618</name>
</gene>
<keyword evidence="2" id="KW-1133">Transmembrane helix</keyword>
<dbReference type="InterPro" id="IPR050327">
    <property type="entry name" value="Proton-linked_MCT"/>
</dbReference>
<feature type="transmembrane region" description="Helical" evidence="2">
    <location>
        <begin position="241"/>
        <end position="261"/>
    </location>
</feature>
<feature type="transmembrane region" description="Helical" evidence="2">
    <location>
        <begin position="267"/>
        <end position="287"/>
    </location>
</feature>
<feature type="compositionally biased region" description="Acidic residues" evidence="1">
    <location>
        <begin position="753"/>
        <end position="766"/>
    </location>
</feature>
<feature type="non-terminal residue" evidence="3">
    <location>
        <position position="1"/>
    </location>
</feature>
<dbReference type="InterPro" id="IPR011701">
    <property type="entry name" value="MFS"/>
</dbReference>
<accession>A0ABN8NIE9</accession>
<evidence type="ECO:0000313" key="4">
    <source>
        <dbReference type="Proteomes" id="UP001159405"/>
    </source>
</evidence>
<protein>
    <recommendedName>
        <fullName evidence="5">Monocarboxylate transporter</fullName>
    </recommendedName>
</protein>
<keyword evidence="2" id="KW-0812">Transmembrane</keyword>
<evidence type="ECO:0008006" key="5">
    <source>
        <dbReference type="Google" id="ProtNLM"/>
    </source>
</evidence>
<keyword evidence="4" id="KW-1185">Reference proteome</keyword>
<feature type="transmembrane region" description="Helical" evidence="2">
    <location>
        <begin position="299"/>
        <end position="319"/>
    </location>
</feature>
<dbReference type="Pfam" id="PF07690">
    <property type="entry name" value="MFS_1"/>
    <property type="match status" value="1"/>
</dbReference>
<evidence type="ECO:0000313" key="3">
    <source>
        <dbReference type="EMBL" id="CAH3106046.1"/>
    </source>
</evidence>
<feature type="region of interest" description="Disordered" evidence="1">
    <location>
        <begin position="683"/>
        <end position="766"/>
    </location>
</feature>
<feature type="transmembrane region" description="Helical" evidence="2">
    <location>
        <begin position="212"/>
        <end position="229"/>
    </location>
</feature>
<name>A0ABN8NIE9_9CNID</name>
<feature type="transmembrane region" description="Helical" evidence="2">
    <location>
        <begin position="536"/>
        <end position="559"/>
    </location>
</feature>
<dbReference type="InterPro" id="IPR036259">
    <property type="entry name" value="MFS_trans_sf"/>
</dbReference>
<dbReference type="PANTHER" id="PTHR11360">
    <property type="entry name" value="MONOCARBOXYLATE TRANSPORTER"/>
    <property type="match status" value="1"/>
</dbReference>
<comment type="caution">
    <text evidence="3">The sequence shown here is derived from an EMBL/GenBank/DDBJ whole genome shotgun (WGS) entry which is preliminary data.</text>
</comment>
<feature type="compositionally biased region" description="Low complexity" evidence="1">
    <location>
        <begin position="683"/>
        <end position="742"/>
    </location>
</feature>
<sequence>YCEDHVHFLTVDFSFRTDEPDLFLSGLLFDYLEAIQSDYDICKSSFMGRKFLRKGISTGTEFSNSTYLSRSSTWSASPRSLRTNAKSCLLSMGAHDCSLVDLAYLLNQAEVYGITPFSQLALHLMSPKFVSLSDMSSSRSLNDDDSSSPSNSPVKKQLDFSAKIRLIPEGGWGWIICAAAFGTQLIVMGIHNSFGILYTTLLEEYKKTKAETAWVGSVSVGVMYLFGPITSGLSERFGCKIVAFLGGFLCILGLLLTSYATDLPKLYVTYGILWGIGSSFCYFPTLTAPGEYFCHRLSLVNGIVTAGYGIGTLAFGPVLQHILQRYGLVTSLRILSGVSVLLPLTSLTYKTFRSPLEDLFEIKKQPGPFFDLSVWQNKAFCVYTGAVALFMLGYFIPYVHLVSHVEGLGISPSKAALLIGFMSIASTISRIIFGKFSDHPKVNRLFMTQLAITGFGITTTLCPVAKDYASLVTIVVFLGLFDGLYVVLIAVVNTDIVGVHKLSAALGSVYGVISITLTVGPPFAGLMFDTLHSYHTVFYICGATSTLSACLMFLIPWLMPNQQGGTFRRDSALSRLESLLSSLPPTPRRISRRNFAHDSQGSGTGDSDDGRGGDSLCEADRIEMEFLQGSVSNDVEDDDQDGGTRRPDDGLRQDTSINTVFNSTMSHRGSITKFLLQQQLQSWSRSPSPLSDSCRGSGQGNQSSRGDSSRSSLSSYFGGSRRASCSTSSKSKSSSKPTPTGSIRDSVKLGESTSEETSELNSDELEPEIDETTVDFLHVDALSRRISEVSTVVASCRESGQSTVVCSNRSSVVKVALSPKVSLQEEDSQQQRSVKDPDMLHVLAARLLQATREKENNFDGKELKESVV</sequence>
<dbReference type="Proteomes" id="UP001159405">
    <property type="component" value="Unassembled WGS sequence"/>
</dbReference>
<dbReference type="PANTHER" id="PTHR11360:SF251">
    <property type="entry name" value="MAJOR FACILITATOR SUPERFAMILY (MFS) PROFILE DOMAIN-CONTAINING PROTEIN"/>
    <property type="match status" value="1"/>
</dbReference>
<proteinExistence type="predicted"/>
<feature type="transmembrane region" description="Helical" evidence="2">
    <location>
        <begin position="171"/>
        <end position="192"/>
    </location>
</feature>
<feature type="region of interest" description="Disordered" evidence="1">
    <location>
        <begin position="628"/>
        <end position="655"/>
    </location>
</feature>
<evidence type="ECO:0000256" key="1">
    <source>
        <dbReference type="SAM" id="MobiDB-lite"/>
    </source>
</evidence>
<reference evidence="3 4" key="1">
    <citation type="submission" date="2022-05" db="EMBL/GenBank/DDBJ databases">
        <authorList>
            <consortium name="Genoscope - CEA"/>
            <person name="William W."/>
        </authorList>
    </citation>
    <scope>NUCLEOTIDE SEQUENCE [LARGE SCALE GENOMIC DNA]</scope>
</reference>
<feature type="region of interest" description="Disordered" evidence="1">
    <location>
        <begin position="584"/>
        <end position="615"/>
    </location>
</feature>